<accession>A0A9W9PUJ7</accession>
<comment type="caution">
    <text evidence="1">The sequence shown here is derived from an EMBL/GenBank/DDBJ whole genome shotgun (WGS) entry which is preliminary data.</text>
</comment>
<sequence length="124" mass="14320">MSHRLVLRQRIINVFEALHHFHQSRIIISDTNICVMLVILYLLDQTPLLIDVTISRLRNILPNNSDYRLASAYHRQETSIEQSNMGKVFSACILLTFRIFMLEAFNSRNSLSSSPITQPIETGF</sequence>
<dbReference type="EMBL" id="JAPZBO010000007">
    <property type="protein sequence ID" value="KAJ5311746.1"/>
    <property type="molecule type" value="Genomic_DNA"/>
</dbReference>
<organism evidence="1 2">
    <name type="scientific">Penicillium atrosanguineum</name>
    <dbReference type="NCBI Taxonomy" id="1132637"/>
    <lineage>
        <taxon>Eukaryota</taxon>
        <taxon>Fungi</taxon>
        <taxon>Dikarya</taxon>
        <taxon>Ascomycota</taxon>
        <taxon>Pezizomycotina</taxon>
        <taxon>Eurotiomycetes</taxon>
        <taxon>Eurotiomycetidae</taxon>
        <taxon>Eurotiales</taxon>
        <taxon>Aspergillaceae</taxon>
        <taxon>Penicillium</taxon>
    </lineage>
</organism>
<proteinExistence type="predicted"/>
<dbReference type="OrthoDB" id="416217at2759"/>
<keyword evidence="2" id="KW-1185">Reference proteome</keyword>
<protein>
    <submittedName>
        <fullName evidence="1">Transcriptional regulator family: Fungal Specific TF</fullName>
    </submittedName>
</protein>
<reference evidence="1" key="2">
    <citation type="journal article" date="2023" name="IMA Fungus">
        <title>Comparative genomic study of the Penicillium genus elucidates a diverse pangenome and 15 lateral gene transfer events.</title>
        <authorList>
            <person name="Petersen C."/>
            <person name="Sorensen T."/>
            <person name="Nielsen M.R."/>
            <person name="Sondergaard T.E."/>
            <person name="Sorensen J.L."/>
            <person name="Fitzpatrick D.A."/>
            <person name="Frisvad J.C."/>
            <person name="Nielsen K.L."/>
        </authorList>
    </citation>
    <scope>NUCLEOTIDE SEQUENCE</scope>
    <source>
        <strain evidence="1">IBT 21472</strain>
    </source>
</reference>
<reference evidence="1" key="1">
    <citation type="submission" date="2022-12" db="EMBL/GenBank/DDBJ databases">
        <authorList>
            <person name="Petersen C."/>
        </authorList>
    </citation>
    <scope>NUCLEOTIDE SEQUENCE</scope>
    <source>
        <strain evidence="1">IBT 21472</strain>
    </source>
</reference>
<dbReference type="AlphaFoldDB" id="A0A9W9PUJ7"/>
<evidence type="ECO:0000313" key="2">
    <source>
        <dbReference type="Proteomes" id="UP001147746"/>
    </source>
</evidence>
<dbReference type="Proteomes" id="UP001147746">
    <property type="component" value="Unassembled WGS sequence"/>
</dbReference>
<evidence type="ECO:0000313" key="1">
    <source>
        <dbReference type="EMBL" id="KAJ5311746.1"/>
    </source>
</evidence>
<gene>
    <name evidence="1" type="ORF">N7476_007606</name>
</gene>
<name>A0A9W9PUJ7_9EURO</name>